<protein>
    <submittedName>
        <fullName evidence="1">Uncharacterized protein</fullName>
    </submittedName>
</protein>
<organism evidence="1">
    <name type="scientific">marine sediment metagenome</name>
    <dbReference type="NCBI Taxonomy" id="412755"/>
    <lineage>
        <taxon>unclassified sequences</taxon>
        <taxon>metagenomes</taxon>
        <taxon>ecological metagenomes</taxon>
    </lineage>
</organism>
<gene>
    <name evidence="1" type="ORF">LCGC14_0775440</name>
</gene>
<name>A0A0F9Q1A6_9ZZZZ</name>
<comment type="caution">
    <text evidence="1">The sequence shown here is derived from an EMBL/GenBank/DDBJ whole genome shotgun (WGS) entry which is preliminary data.</text>
</comment>
<proteinExistence type="predicted"/>
<sequence length="231" mass="25825">MARIGRPLALEGVPMTRKEHDALQMFNNSVLHLVDAPVDFARFRAVNGLSDPFIKDLASAFRMLWPHWFMNGRGELADGTAEQAREVCHEIIDKIRPPKGLSLKSPLGVLATMGGMRIVNTGRRGGGAVEKREGSGRGYRIVKFCDYHPENRSVSYGLCARCNGRKSRIETIMDMDDAQDLPNIVFKEIMEYEGKGRDFMKTVVKEVVGRHLENGSESNKTEDVCTTGLRI</sequence>
<dbReference type="AlphaFoldDB" id="A0A0F9Q1A6"/>
<dbReference type="EMBL" id="LAZR01001978">
    <property type="protein sequence ID" value="KKN36254.1"/>
    <property type="molecule type" value="Genomic_DNA"/>
</dbReference>
<reference evidence="1" key="1">
    <citation type="journal article" date="2015" name="Nature">
        <title>Complex archaea that bridge the gap between prokaryotes and eukaryotes.</title>
        <authorList>
            <person name="Spang A."/>
            <person name="Saw J.H."/>
            <person name="Jorgensen S.L."/>
            <person name="Zaremba-Niedzwiedzka K."/>
            <person name="Martijn J."/>
            <person name="Lind A.E."/>
            <person name="van Eijk R."/>
            <person name="Schleper C."/>
            <person name="Guy L."/>
            <person name="Ettema T.J."/>
        </authorList>
    </citation>
    <scope>NUCLEOTIDE SEQUENCE</scope>
</reference>
<accession>A0A0F9Q1A6</accession>
<evidence type="ECO:0000313" key="1">
    <source>
        <dbReference type="EMBL" id="KKN36254.1"/>
    </source>
</evidence>